<evidence type="ECO:0000313" key="4">
    <source>
        <dbReference type="EMBL" id="CAA0093799.1"/>
    </source>
</evidence>
<evidence type="ECO:0000256" key="3">
    <source>
        <dbReference type="SAM" id="MobiDB-lite"/>
    </source>
</evidence>
<dbReference type="PANTHER" id="PTHR34136">
    <property type="match status" value="1"/>
</dbReference>
<sequence>MADASRGQAGGQDGGNEAFPPPAGFEEVTYLGVRVARLDAASAAACTAARPADAPYVYVVTPNAAHFTLLNLSDDARFRDAYDHAWMRLLDGQVPRALARLLFGLDLPHAAGSDVALLLLERHIGPDDPVTLIGGSPEVPRRLAERFGLRHIAHHNPPMGFINRPDEVAACVDFVLANPARFVFFGVGTPQGEYLAREVALRGGATGCGLCVGGALNFATGITQRAPAFVRKAGLEWAHRLVRNPAGHARRVFVDSLPVVWIALKARLNPAAYGMGRVPADGGAKDRA</sequence>
<dbReference type="RefSeq" id="WP_159598525.1">
    <property type="nucleotide sequence ID" value="NZ_CACSAS010000001.1"/>
</dbReference>
<dbReference type="EC" id="2.4.1.180" evidence="4"/>
<dbReference type="PANTHER" id="PTHR34136:SF1">
    <property type="entry name" value="UDP-N-ACETYL-D-MANNOSAMINURONIC ACID TRANSFERASE"/>
    <property type="match status" value="1"/>
</dbReference>
<feature type="region of interest" description="Disordered" evidence="3">
    <location>
        <begin position="1"/>
        <end position="21"/>
    </location>
</feature>
<dbReference type="CDD" id="cd06533">
    <property type="entry name" value="Glyco_transf_WecG_TagA"/>
    <property type="match status" value="1"/>
</dbReference>
<proteinExistence type="predicted"/>
<dbReference type="EMBL" id="CACSAS010000001">
    <property type="protein sequence ID" value="CAA0093799.1"/>
    <property type="molecule type" value="Genomic_DNA"/>
</dbReference>
<dbReference type="Proteomes" id="UP000433050">
    <property type="component" value="Unassembled WGS sequence"/>
</dbReference>
<evidence type="ECO:0000256" key="2">
    <source>
        <dbReference type="ARBA" id="ARBA00022679"/>
    </source>
</evidence>
<keyword evidence="1 4" id="KW-0328">Glycosyltransferase</keyword>
<organism evidence="4 5">
    <name type="scientific">Starkeya nomas</name>
    <dbReference type="NCBI Taxonomy" id="2666134"/>
    <lineage>
        <taxon>Bacteria</taxon>
        <taxon>Pseudomonadati</taxon>
        <taxon>Pseudomonadota</taxon>
        <taxon>Alphaproteobacteria</taxon>
        <taxon>Hyphomicrobiales</taxon>
        <taxon>Xanthobacteraceae</taxon>
        <taxon>Starkeya</taxon>
    </lineage>
</organism>
<accession>A0A5S9NT07</accession>
<protein>
    <submittedName>
        <fullName evidence="4">UDP-N-acetyl-D-mannosaminuronic acid transferase</fullName>
        <ecNumber evidence="4">2.4.1.180</ecNumber>
    </submittedName>
</protein>
<dbReference type="InterPro" id="IPR004629">
    <property type="entry name" value="WecG_TagA_CpsF"/>
</dbReference>
<keyword evidence="5" id="KW-1185">Reference proteome</keyword>
<gene>
    <name evidence="4" type="primary">wecG</name>
    <name evidence="4" type="ORF">STARVERO_01684</name>
</gene>
<evidence type="ECO:0000256" key="1">
    <source>
        <dbReference type="ARBA" id="ARBA00022676"/>
    </source>
</evidence>
<reference evidence="4 5" key="1">
    <citation type="submission" date="2019-12" db="EMBL/GenBank/DDBJ databases">
        <authorList>
            <person name="Reyes-Prieto M."/>
        </authorList>
    </citation>
    <scope>NUCLEOTIDE SEQUENCE [LARGE SCALE GENOMIC DNA]</scope>
    <source>
        <strain evidence="4">HF14-78462</strain>
    </source>
</reference>
<dbReference type="AlphaFoldDB" id="A0A5S9NT07"/>
<keyword evidence="2 4" id="KW-0808">Transferase</keyword>
<dbReference type="GO" id="GO:0047241">
    <property type="term" value="F:lipopolysaccharide N-acetylmannosaminouronosyltransferase activity"/>
    <property type="evidence" value="ECO:0007669"/>
    <property type="project" value="UniProtKB-EC"/>
</dbReference>
<name>A0A5S9NT07_9HYPH</name>
<dbReference type="Pfam" id="PF03808">
    <property type="entry name" value="Glyco_tran_WecG"/>
    <property type="match status" value="1"/>
</dbReference>
<evidence type="ECO:0000313" key="5">
    <source>
        <dbReference type="Proteomes" id="UP000433050"/>
    </source>
</evidence>